<dbReference type="Gene3D" id="1.20.1560.10">
    <property type="entry name" value="ABC transporter type 1, transmembrane domain"/>
    <property type="match status" value="1"/>
</dbReference>
<sequence length="547" mass="61554">MSLIGPYLTGRMINEMTLNDNKLEINFENIFMLAGLMIAFYLVSATMNYFLSVALVKISQSVIHKLRTDLFDKMTKVSVNYFDTTQTGDIISRMSYDIDTISTTISADIMSLITSSITLIVSLVMMIIISIPLLGIYVITIPLSFIITTALSRVIKKRLRARNQQLGILNGYAEEMITAQKTIQSYVQEENVYKQFQQLNKDAEKKSYEAGYYSTTVGPSVNFINNFGTALVSTAGVILYLYSFITVGDLSSFMLYSKRFSGPINQLSNLVADIQSALAAAERIFYVLDQPDEVKDIPNALKEGINEGVIEFNDVSFGYKKDQPVLKNVSFKADKGQMIAIVGQTGAGKTTLVNLLMRYYEIDSGLITLDNEPIQNYQRDYYRKVFSMVLQDTWIFKGSVLDNIKYGNGDVTFDEVVEAAKKAKIHHYISHLPEGYHTILSDDGINISKGQKQLIVIARAMLSKSQILILDEATSNVDTYTEVNIQEAMKNLMKDKTSFVIAHRLSTIRNANLILLMQNGNIIEQGTHEELMDKRGSYYDLFMSQFS</sequence>
<dbReference type="GO" id="GO:0005886">
    <property type="term" value="C:plasma membrane"/>
    <property type="evidence" value="ECO:0007669"/>
    <property type="project" value="UniProtKB-SubCell"/>
</dbReference>
<dbReference type="FunFam" id="3.40.50.300:FF:000287">
    <property type="entry name" value="Multidrug ABC transporter ATP-binding protein"/>
    <property type="match status" value="1"/>
</dbReference>
<protein>
    <submittedName>
        <fullName evidence="12">ABC-type multidrug/protein/lipid transport system ATPase component</fullName>
        <ecNumber evidence="12">3.6.3.-</ecNumber>
    </submittedName>
</protein>
<evidence type="ECO:0000256" key="3">
    <source>
        <dbReference type="ARBA" id="ARBA00022448"/>
    </source>
</evidence>
<dbReference type="SUPFAM" id="SSF52540">
    <property type="entry name" value="P-loop containing nucleoside triphosphate hydrolases"/>
    <property type="match status" value="1"/>
</dbReference>
<keyword evidence="5" id="KW-0547">Nucleotide-binding</keyword>
<feature type="domain" description="ABC transmembrane type-1" evidence="11">
    <location>
        <begin position="1"/>
        <end position="276"/>
    </location>
</feature>
<name>A0A449BJG4_9MOLU</name>
<evidence type="ECO:0000256" key="8">
    <source>
        <dbReference type="ARBA" id="ARBA00023136"/>
    </source>
</evidence>
<dbReference type="InterPro" id="IPR017871">
    <property type="entry name" value="ABC_transporter-like_CS"/>
</dbReference>
<keyword evidence="7 9" id="KW-1133">Transmembrane helix</keyword>
<dbReference type="InterPro" id="IPR039421">
    <property type="entry name" value="Type_1_exporter"/>
</dbReference>
<keyword evidence="13" id="KW-1185">Reference proteome</keyword>
<dbReference type="PROSITE" id="PS50893">
    <property type="entry name" value="ABC_TRANSPORTER_2"/>
    <property type="match status" value="1"/>
</dbReference>
<feature type="transmembrane region" description="Helical" evidence="9">
    <location>
        <begin position="109"/>
        <end position="129"/>
    </location>
</feature>
<evidence type="ECO:0000313" key="12">
    <source>
        <dbReference type="EMBL" id="VEU82533.1"/>
    </source>
</evidence>
<feature type="domain" description="ABC transporter" evidence="10">
    <location>
        <begin position="310"/>
        <end position="544"/>
    </location>
</feature>
<dbReference type="InterPro" id="IPR011527">
    <property type="entry name" value="ABC1_TM_dom"/>
</dbReference>
<gene>
    <name evidence="12" type="primary">mldB1_10</name>
    <name evidence="12" type="ORF">NCTC10172_00549</name>
</gene>
<dbReference type="EC" id="3.6.3.-" evidence="12"/>
<evidence type="ECO:0000256" key="7">
    <source>
        <dbReference type="ARBA" id="ARBA00022989"/>
    </source>
</evidence>
<dbReference type="Pfam" id="PF00664">
    <property type="entry name" value="ABC_membrane"/>
    <property type="match status" value="1"/>
</dbReference>
<evidence type="ECO:0000259" key="10">
    <source>
        <dbReference type="PROSITE" id="PS50893"/>
    </source>
</evidence>
<dbReference type="AlphaFoldDB" id="A0A449BJG4"/>
<dbReference type="GO" id="GO:0015421">
    <property type="term" value="F:ABC-type oligopeptide transporter activity"/>
    <property type="evidence" value="ECO:0007669"/>
    <property type="project" value="TreeGrafter"/>
</dbReference>
<keyword evidence="3" id="KW-0813">Transport</keyword>
<evidence type="ECO:0000256" key="2">
    <source>
        <dbReference type="ARBA" id="ARBA00005417"/>
    </source>
</evidence>
<evidence type="ECO:0000256" key="9">
    <source>
        <dbReference type="SAM" id="Phobius"/>
    </source>
</evidence>
<dbReference type="STRING" id="1408416.GCA_000702765_00935"/>
<keyword evidence="6" id="KW-0067">ATP-binding</keyword>
<organism evidence="12 13">
    <name type="scientific">Acholeplasma hippikon</name>
    <dbReference type="NCBI Taxonomy" id="264636"/>
    <lineage>
        <taxon>Bacteria</taxon>
        <taxon>Bacillati</taxon>
        <taxon>Mycoplasmatota</taxon>
        <taxon>Mollicutes</taxon>
        <taxon>Acholeplasmatales</taxon>
        <taxon>Acholeplasmataceae</taxon>
        <taxon>Acholeplasma</taxon>
    </lineage>
</organism>
<dbReference type="Proteomes" id="UP000290909">
    <property type="component" value="Chromosome"/>
</dbReference>
<dbReference type="PANTHER" id="PTHR43394:SF1">
    <property type="entry name" value="ATP-BINDING CASSETTE SUB-FAMILY B MEMBER 10, MITOCHONDRIAL"/>
    <property type="match status" value="1"/>
</dbReference>
<dbReference type="InterPro" id="IPR027417">
    <property type="entry name" value="P-loop_NTPase"/>
</dbReference>
<comment type="subcellular location">
    <subcellularLocation>
        <location evidence="1">Cell membrane</location>
        <topology evidence="1">Multi-pass membrane protein</topology>
    </subcellularLocation>
</comment>
<dbReference type="InterPro" id="IPR003439">
    <property type="entry name" value="ABC_transporter-like_ATP-bd"/>
</dbReference>
<dbReference type="SMART" id="SM00382">
    <property type="entry name" value="AAA"/>
    <property type="match status" value="1"/>
</dbReference>
<dbReference type="PROSITE" id="PS50929">
    <property type="entry name" value="ABC_TM1F"/>
    <property type="match status" value="1"/>
</dbReference>
<feature type="transmembrane region" description="Helical" evidence="9">
    <location>
        <begin position="135"/>
        <end position="155"/>
    </location>
</feature>
<dbReference type="InterPro" id="IPR036640">
    <property type="entry name" value="ABC1_TM_sf"/>
</dbReference>
<keyword evidence="12" id="KW-0378">Hydrolase</keyword>
<reference evidence="12 13" key="1">
    <citation type="submission" date="2019-01" db="EMBL/GenBank/DDBJ databases">
        <authorList>
            <consortium name="Pathogen Informatics"/>
        </authorList>
    </citation>
    <scope>NUCLEOTIDE SEQUENCE [LARGE SCALE GENOMIC DNA]</scope>
    <source>
        <strain evidence="12 13">NCTC10172</strain>
    </source>
</reference>
<comment type="similarity">
    <text evidence="2">Belongs to the ABC transporter superfamily.</text>
</comment>
<evidence type="ECO:0000256" key="6">
    <source>
        <dbReference type="ARBA" id="ARBA00022840"/>
    </source>
</evidence>
<evidence type="ECO:0000256" key="1">
    <source>
        <dbReference type="ARBA" id="ARBA00004651"/>
    </source>
</evidence>
<dbReference type="PROSITE" id="PS00211">
    <property type="entry name" value="ABC_TRANSPORTER_1"/>
    <property type="match status" value="1"/>
</dbReference>
<dbReference type="EMBL" id="LR215050">
    <property type="protein sequence ID" value="VEU82533.1"/>
    <property type="molecule type" value="Genomic_DNA"/>
</dbReference>
<dbReference type="GO" id="GO:0005524">
    <property type="term" value="F:ATP binding"/>
    <property type="evidence" value="ECO:0007669"/>
    <property type="project" value="UniProtKB-KW"/>
</dbReference>
<dbReference type="PANTHER" id="PTHR43394">
    <property type="entry name" value="ATP-DEPENDENT PERMEASE MDL1, MITOCHONDRIAL"/>
    <property type="match status" value="1"/>
</dbReference>
<keyword evidence="4 9" id="KW-0812">Transmembrane</keyword>
<evidence type="ECO:0000259" key="11">
    <source>
        <dbReference type="PROSITE" id="PS50929"/>
    </source>
</evidence>
<keyword evidence="8 9" id="KW-0472">Membrane</keyword>
<dbReference type="CDD" id="cd03254">
    <property type="entry name" value="ABCC_Glucan_exporter_like"/>
    <property type="match status" value="1"/>
</dbReference>
<dbReference type="KEGG" id="ahk:NCTC10172_00549"/>
<dbReference type="InterPro" id="IPR003593">
    <property type="entry name" value="AAA+_ATPase"/>
</dbReference>
<dbReference type="Gene3D" id="3.40.50.300">
    <property type="entry name" value="P-loop containing nucleotide triphosphate hydrolases"/>
    <property type="match status" value="1"/>
</dbReference>
<dbReference type="Pfam" id="PF00005">
    <property type="entry name" value="ABC_tran"/>
    <property type="match status" value="1"/>
</dbReference>
<proteinExistence type="inferred from homology"/>
<dbReference type="GO" id="GO:0016887">
    <property type="term" value="F:ATP hydrolysis activity"/>
    <property type="evidence" value="ECO:0007669"/>
    <property type="project" value="InterPro"/>
</dbReference>
<accession>A0A449BJG4</accession>
<dbReference type="CDD" id="cd18547">
    <property type="entry name" value="ABC_6TM_Tm288_like"/>
    <property type="match status" value="1"/>
</dbReference>
<evidence type="ECO:0000256" key="4">
    <source>
        <dbReference type="ARBA" id="ARBA00022692"/>
    </source>
</evidence>
<dbReference type="SUPFAM" id="SSF90123">
    <property type="entry name" value="ABC transporter transmembrane region"/>
    <property type="match status" value="1"/>
</dbReference>
<evidence type="ECO:0000313" key="13">
    <source>
        <dbReference type="Proteomes" id="UP000290909"/>
    </source>
</evidence>
<evidence type="ECO:0000256" key="5">
    <source>
        <dbReference type="ARBA" id="ARBA00022741"/>
    </source>
</evidence>
<feature type="transmembrane region" description="Helical" evidence="9">
    <location>
        <begin position="223"/>
        <end position="245"/>
    </location>
</feature>
<feature type="transmembrane region" description="Helical" evidence="9">
    <location>
        <begin position="30"/>
        <end position="56"/>
    </location>
</feature>